<evidence type="ECO:0000313" key="1">
    <source>
        <dbReference type="EMBL" id="XPM67453.1"/>
    </source>
</evidence>
<evidence type="ECO:0000313" key="2">
    <source>
        <dbReference type="Proteomes" id="UP000095472"/>
    </source>
</evidence>
<proteinExistence type="predicted"/>
<dbReference type="Proteomes" id="UP000095472">
    <property type="component" value="Chromosome"/>
</dbReference>
<dbReference type="EMBL" id="CP182909">
    <property type="protein sequence ID" value="XPM67453.1"/>
    <property type="molecule type" value="Genomic_DNA"/>
</dbReference>
<accession>A0ACD5H2K3</accession>
<protein>
    <submittedName>
        <fullName evidence="1">Uncharacterized protein</fullName>
    </submittedName>
</protein>
<sequence>MAATASCYASQQAQQIEAQLQQHPILSEDIKSQLQQCVLHLRQLLQGSPVSTSQPPVEKDSLTQLASRVQFTRDFEQLLHKVPTTTSTSNAGVVKHQESQIAKSSLWLYLWRSPFVPCRQHHRRR</sequence>
<reference evidence="1 2" key="1">
    <citation type="journal article" date="2016" name="Genome Announc.">
        <title>Draft Genome Sequence of the Thermotolerant Cyanobacterium Desertifilum sp. IPPAS B-1220.</title>
        <authorList>
            <person name="Mironov K.S."/>
            <person name="Sinetova M.A."/>
            <person name="Bolatkhan K."/>
            <person name="Zayadan B.K."/>
            <person name="Ustinova V.V."/>
            <person name="Kupriyanova E.V."/>
            <person name="Skrypnik A.N."/>
            <person name="Gogoleva N.E."/>
            <person name="Gogolev Y.V."/>
            <person name="Los D.A."/>
        </authorList>
    </citation>
    <scope>NUCLEOTIDE SEQUENCE [LARGE SCALE GENOMIC DNA]</scope>
    <source>
        <strain evidence="1 2">IPPAS B-1220</strain>
    </source>
</reference>
<organism evidence="1 2">
    <name type="scientific">Desertifilum tharense IPPAS B-1220</name>
    <dbReference type="NCBI Taxonomy" id="1781255"/>
    <lineage>
        <taxon>Bacteria</taxon>
        <taxon>Bacillati</taxon>
        <taxon>Cyanobacteriota</taxon>
        <taxon>Cyanophyceae</taxon>
        <taxon>Desertifilales</taxon>
        <taxon>Desertifilaceae</taxon>
        <taxon>Desertifilum</taxon>
    </lineage>
</organism>
<gene>
    <name evidence="1" type="ORF">BH720_012150</name>
</gene>
<keyword evidence="2" id="KW-1185">Reference proteome</keyword>
<name>A0ACD5H2K3_9CYAN</name>